<evidence type="ECO:0000256" key="2">
    <source>
        <dbReference type="ARBA" id="ARBA00010596"/>
    </source>
</evidence>
<dbReference type="RefSeq" id="XP_014568037.1">
    <property type="nucleotide sequence ID" value="XM_014712551.1"/>
</dbReference>
<dbReference type="OMA" id="VFRRCVA"/>
<evidence type="ECO:0000313" key="9">
    <source>
        <dbReference type="Proteomes" id="UP000009131"/>
    </source>
</evidence>
<feature type="domain" description="Yip1" evidence="7">
    <location>
        <begin position="89"/>
        <end position="252"/>
    </location>
</feature>
<dbReference type="EMBL" id="BABT02000233">
    <property type="protein sequence ID" value="GAA99751.1"/>
    <property type="molecule type" value="Genomic_DNA"/>
</dbReference>
<dbReference type="Proteomes" id="UP000009131">
    <property type="component" value="Unassembled WGS sequence"/>
</dbReference>
<dbReference type="HOGENOM" id="CLU_059606_2_1_1"/>
<reference evidence="8 9" key="2">
    <citation type="journal article" date="2012" name="Open Biol.">
        <title>Characteristics of nucleosomes and linker DNA regions on the genome of the basidiomycete Mixia osmundae revealed by mono- and dinucleosome mapping.</title>
        <authorList>
            <person name="Nishida H."/>
            <person name="Kondo S."/>
            <person name="Matsumoto T."/>
            <person name="Suzuki Y."/>
            <person name="Yoshikawa H."/>
            <person name="Taylor T.D."/>
            <person name="Sugiyama J."/>
        </authorList>
    </citation>
    <scope>NUCLEOTIDE SEQUENCE [LARGE SCALE GENOMIC DNA]</scope>
    <source>
        <strain evidence="9">CBS 9802 / IAM 14324 / JCM 22182 / KY 12970</strain>
    </source>
</reference>
<dbReference type="STRING" id="764103.G7EA91"/>
<organism evidence="8 9">
    <name type="scientific">Mixia osmundae (strain CBS 9802 / IAM 14324 / JCM 22182 / KY 12970)</name>
    <dbReference type="NCBI Taxonomy" id="764103"/>
    <lineage>
        <taxon>Eukaryota</taxon>
        <taxon>Fungi</taxon>
        <taxon>Dikarya</taxon>
        <taxon>Basidiomycota</taxon>
        <taxon>Pucciniomycotina</taxon>
        <taxon>Mixiomycetes</taxon>
        <taxon>Mixiales</taxon>
        <taxon>Mixiaceae</taxon>
        <taxon>Mixia</taxon>
    </lineage>
</organism>
<dbReference type="PANTHER" id="PTHR12822:SF2">
    <property type="entry name" value="PROTEIN YIPF"/>
    <property type="match status" value="1"/>
</dbReference>
<evidence type="ECO:0000256" key="6">
    <source>
        <dbReference type="RuleBase" id="RU361264"/>
    </source>
</evidence>
<comment type="caution">
    <text evidence="8">The sequence shown here is derived from an EMBL/GenBank/DDBJ whole genome shotgun (WGS) entry which is preliminary data.</text>
</comment>
<evidence type="ECO:0000313" key="8">
    <source>
        <dbReference type="EMBL" id="GAA99751.1"/>
    </source>
</evidence>
<dbReference type="FunCoup" id="G7EA91">
    <property type="interactions" value="219"/>
</dbReference>
<reference evidence="8 9" key="1">
    <citation type="journal article" date="2011" name="J. Gen. Appl. Microbiol.">
        <title>Draft genome sequencing of the enigmatic basidiomycete Mixia osmundae.</title>
        <authorList>
            <person name="Nishida H."/>
            <person name="Nagatsuka Y."/>
            <person name="Sugiyama J."/>
        </authorList>
    </citation>
    <scope>NUCLEOTIDE SEQUENCE [LARGE SCALE GENOMIC DNA]</scope>
    <source>
        <strain evidence="9">CBS 9802 / IAM 14324 / JCM 22182 / KY 12970</strain>
    </source>
</reference>
<protein>
    <recommendedName>
        <fullName evidence="6">Protein YIP</fullName>
    </recommendedName>
</protein>
<dbReference type="InterPro" id="IPR039765">
    <property type="entry name" value="Yip5/YIPF1/YIPF2"/>
</dbReference>
<comment type="subcellular location">
    <subcellularLocation>
        <location evidence="6">Golgi apparatus membrane</location>
        <topology evidence="6">Multi-pass membrane protein</topology>
    </subcellularLocation>
    <subcellularLocation>
        <location evidence="1">Membrane</location>
        <topology evidence="1">Multi-pass membrane protein</topology>
    </subcellularLocation>
</comment>
<gene>
    <name evidence="8" type="primary">Mo06454</name>
    <name evidence="8" type="ORF">E5Q_06454</name>
</gene>
<feature type="transmembrane region" description="Helical" evidence="6">
    <location>
        <begin position="109"/>
        <end position="133"/>
    </location>
</feature>
<dbReference type="InterPro" id="IPR006977">
    <property type="entry name" value="Yip1_dom"/>
</dbReference>
<dbReference type="GO" id="GO:0031267">
    <property type="term" value="F:small GTPase binding"/>
    <property type="evidence" value="ECO:0007669"/>
    <property type="project" value="InterPro"/>
</dbReference>
<feature type="transmembrane region" description="Helical" evidence="6">
    <location>
        <begin position="145"/>
        <end position="170"/>
    </location>
</feature>
<evidence type="ECO:0000259" key="7">
    <source>
        <dbReference type="Pfam" id="PF04893"/>
    </source>
</evidence>
<dbReference type="Pfam" id="PF04893">
    <property type="entry name" value="Yip1"/>
    <property type="match status" value="1"/>
</dbReference>
<keyword evidence="4 6" id="KW-1133">Transmembrane helix</keyword>
<keyword evidence="5 6" id="KW-0472">Membrane</keyword>
<dbReference type="GO" id="GO:0016192">
    <property type="term" value="P:vesicle-mediated transport"/>
    <property type="evidence" value="ECO:0007669"/>
    <property type="project" value="InterPro"/>
</dbReference>
<feature type="transmembrane region" description="Helical" evidence="6">
    <location>
        <begin position="239"/>
        <end position="260"/>
    </location>
</feature>
<feature type="transmembrane region" description="Helical" evidence="6">
    <location>
        <begin position="182"/>
        <end position="200"/>
    </location>
</feature>
<dbReference type="eggNOG" id="KOG3114">
    <property type="taxonomic scope" value="Eukaryota"/>
</dbReference>
<sequence>MSKDGLLFDAGQHASEDLAFKDFGSNYPSSPAGDGRSLPTGNVGSGLYDPDEAMQRQIGGSGLFSLDFYSKYFDIDTMTVLERSWRTMYPREDYVDHVLNGQPDLYGPFWLPTTLIFVLFLSSSLSSSINAYLAGEAYSYDFTRLTVAVTIVYIYALAIPILLWAVFRYWAGITSRGPVEMLSLYGYGLAPWIFVALLSIPPLPAVRLLFTLIAFAVSGGFILRNIYPVLNSAPSKMARGLIIAVVVLHAGLTIALWIAFLAGGGQPAKTITPTPGTPSDTPADDAR</sequence>
<dbReference type="OrthoDB" id="10256463at2759"/>
<dbReference type="AlphaFoldDB" id="G7EA91"/>
<keyword evidence="9" id="KW-1185">Reference proteome</keyword>
<evidence type="ECO:0000256" key="3">
    <source>
        <dbReference type="ARBA" id="ARBA00022692"/>
    </source>
</evidence>
<keyword evidence="3 6" id="KW-0812">Transmembrane</keyword>
<dbReference type="PANTHER" id="PTHR12822">
    <property type="entry name" value="PROTEIN YIPF"/>
    <property type="match status" value="1"/>
</dbReference>
<dbReference type="InParanoid" id="G7EA91"/>
<comment type="similarity">
    <text evidence="2 6">Belongs to the YIP1 family.</text>
</comment>
<feature type="transmembrane region" description="Helical" evidence="6">
    <location>
        <begin position="206"/>
        <end position="227"/>
    </location>
</feature>
<evidence type="ECO:0000256" key="4">
    <source>
        <dbReference type="ARBA" id="ARBA00022989"/>
    </source>
</evidence>
<proteinExistence type="inferred from homology"/>
<name>G7EA91_MIXOS</name>
<accession>G7EA91</accession>
<evidence type="ECO:0000256" key="1">
    <source>
        <dbReference type="ARBA" id="ARBA00004141"/>
    </source>
</evidence>
<evidence type="ECO:0000256" key="5">
    <source>
        <dbReference type="ARBA" id="ARBA00023136"/>
    </source>
</evidence>
<dbReference type="GO" id="GO:0000139">
    <property type="term" value="C:Golgi membrane"/>
    <property type="evidence" value="ECO:0007669"/>
    <property type="project" value="UniProtKB-SubCell"/>
</dbReference>